<keyword evidence="4" id="KW-1185">Reference proteome</keyword>
<keyword evidence="1" id="KW-0175">Coiled coil</keyword>
<dbReference type="PANTHER" id="PTHR36344">
    <property type="entry name" value="RX N-TERMINAL DOMAIN-CONTAINING PROTEIN"/>
    <property type="match status" value="1"/>
</dbReference>
<evidence type="ECO:0000313" key="3">
    <source>
        <dbReference type="EMBL" id="KAG6736850.1"/>
    </source>
</evidence>
<evidence type="ECO:0000256" key="2">
    <source>
        <dbReference type="SAM" id="MobiDB-lite"/>
    </source>
</evidence>
<comment type="caution">
    <text evidence="3">The sequence shown here is derived from an EMBL/GenBank/DDBJ whole genome shotgun (WGS) entry which is preliminary data.</text>
</comment>
<evidence type="ECO:0000313" key="4">
    <source>
        <dbReference type="Proteomes" id="UP000886885"/>
    </source>
</evidence>
<dbReference type="AlphaFoldDB" id="A0A8X8C154"/>
<gene>
    <name evidence="3" type="ORF">POTOM_060239</name>
</gene>
<protein>
    <submittedName>
        <fullName evidence="3">Uncharacterized protein</fullName>
    </submittedName>
</protein>
<dbReference type="EMBL" id="JAAWWB010000449">
    <property type="protein sequence ID" value="KAG6736850.1"/>
    <property type="molecule type" value="Genomic_DNA"/>
</dbReference>
<dbReference type="Proteomes" id="UP000886885">
    <property type="component" value="Unassembled WGS sequence"/>
</dbReference>
<organism evidence="3 4">
    <name type="scientific">Populus tomentosa</name>
    <name type="common">Chinese white poplar</name>
    <dbReference type="NCBI Taxonomy" id="118781"/>
    <lineage>
        <taxon>Eukaryota</taxon>
        <taxon>Viridiplantae</taxon>
        <taxon>Streptophyta</taxon>
        <taxon>Embryophyta</taxon>
        <taxon>Tracheophyta</taxon>
        <taxon>Spermatophyta</taxon>
        <taxon>Magnoliopsida</taxon>
        <taxon>eudicotyledons</taxon>
        <taxon>Gunneridae</taxon>
        <taxon>Pentapetalae</taxon>
        <taxon>rosids</taxon>
        <taxon>fabids</taxon>
        <taxon>Malpighiales</taxon>
        <taxon>Salicaceae</taxon>
        <taxon>Saliceae</taxon>
        <taxon>Populus</taxon>
    </lineage>
</organism>
<feature type="coiled-coil region" evidence="1">
    <location>
        <begin position="92"/>
        <end position="119"/>
    </location>
</feature>
<name>A0A8X8C154_POPTO</name>
<evidence type="ECO:0000256" key="1">
    <source>
        <dbReference type="SAM" id="Coils"/>
    </source>
</evidence>
<accession>A0A8X8C154</accession>
<reference evidence="3" key="1">
    <citation type="journal article" date="2020" name="bioRxiv">
        <title>Hybrid origin of Populus tomentosa Carr. identified through genome sequencing and phylogenomic analysis.</title>
        <authorList>
            <person name="An X."/>
            <person name="Gao K."/>
            <person name="Chen Z."/>
            <person name="Li J."/>
            <person name="Yang X."/>
            <person name="Yang X."/>
            <person name="Zhou J."/>
            <person name="Guo T."/>
            <person name="Zhao T."/>
            <person name="Huang S."/>
            <person name="Miao D."/>
            <person name="Khan W.U."/>
            <person name="Rao P."/>
            <person name="Ye M."/>
            <person name="Lei B."/>
            <person name="Liao W."/>
            <person name="Wang J."/>
            <person name="Ji L."/>
            <person name="Li Y."/>
            <person name="Guo B."/>
            <person name="Mustafa N.S."/>
            <person name="Li S."/>
            <person name="Yun Q."/>
            <person name="Keller S.R."/>
            <person name="Mao J."/>
            <person name="Zhang R."/>
            <person name="Strauss S.H."/>
        </authorList>
    </citation>
    <scope>NUCLEOTIDE SEQUENCE</scope>
    <source>
        <strain evidence="3">GM15</strain>
        <tissue evidence="3">Leaf</tissue>
    </source>
</reference>
<geneLocation type="mitochondrion" evidence="3"/>
<feature type="region of interest" description="Disordered" evidence="2">
    <location>
        <begin position="46"/>
        <end position="78"/>
    </location>
</feature>
<dbReference type="OrthoDB" id="989112at2759"/>
<sequence>MDIAGRLATIQQEIGQVENEKLQREQMLGLFWEHMPAIDPSLIRGSYAGYTESNPSPRKPKEGPPSRTAGASSTSLDASLVQGHKELSSLDVSRLSEEEEKLEVTIQRLIAKKEDTKTQLLRDLNNEKVSKDLAEWKNFEEEIKRADDNWYGGKERLAQANTSWQLFKELTSLSLLFIWLYRHLHWANFTRVKLGLTESAFPENSLPFDLKTFLLAAGSSYSLSPPLPTLSSSMDLRMASSEQENSLLLCQPYRLEAKLKGINLKGGRSYGPL</sequence>
<proteinExistence type="predicted"/>
<dbReference type="PANTHER" id="PTHR36344:SF1">
    <property type="entry name" value="RX N-TERMINAL DOMAIN-CONTAINING PROTEIN"/>
    <property type="match status" value="1"/>
</dbReference>
<keyword evidence="3" id="KW-0496">Mitochondrion</keyword>